<keyword evidence="2" id="KW-0121">Carboxypeptidase</keyword>
<dbReference type="InterPro" id="IPR027478">
    <property type="entry name" value="LdcA_N"/>
</dbReference>
<feature type="domain" description="LD-carboxypeptidase C-terminal" evidence="7">
    <location>
        <begin position="188"/>
        <end position="307"/>
    </location>
</feature>
<evidence type="ECO:0000313" key="9">
    <source>
        <dbReference type="Proteomes" id="UP000715095"/>
    </source>
</evidence>
<keyword evidence="5" id="KW-0720">Serine protease</keyword>
<keyword evidence="3" id="KW-0645">Protease</keyword>
<dbReference type="Gene3D" id="3.40.50.10740">
    <property type="entry name" value="Class I glutamine amidotransferase-like"/>
    <property type="match status" value="1"/>
</dbReference>
<proteinExistence type="inferred from homology"/>
<evidence type="ECO:0000259" key="6">
    <source>
        <dbReference type="Pfam" id="PF02016"/>
    </source>
</evidence>
<dbReference type="InterPro" id="IPR027461">
    <property type="entry name" value="Carboxypeptidase_A_C_sf"/>
</dbReference>
<gene>
    <name evidence="8" type="ORF">H6A60_04945</name>
</gene>
<reference evidence="8 9" key="1">
    <citation type="journal article" date="2021" name="Sci. Rep.">
        <title>The distribution of antibiotic resistance genes in chicken gut microbiota commensals.</title>
        <authorList>
            <person name="Juricova H."/>
            <person name="Matiasovicova J."/>
            <person name="Kubasova T."/>
            <person name="Cejkova D."/>
            <person name="Rychlik I."/>
        </authorList>
    </citation>
    <scope>NUCLEOTIDE SEQUENCE [LARGE SCALE GENOMIC DNA]</scope>
    <source>
        <strain evidence="8 9">An829</strain>
    </source>
</reference>
<dbReference type="InterPro" id="IPR003507">
    <property type="entry name" value="S66_fam"/>
</dbReference>
<evidence type="ECO:0000256" key="2">
    <source>
        <dbReference type="ARBA" id="ARBA00022645"/>
    </source>
</evidence>
<comment type="caution">
    <text evidence="8">The sequence shown here is derived from an EMBL/GenBank/DDBJ whole genome shotgun (WGS) entry which is preliminary data.</text>
</comment>
<dbReference type="SUPFAM" id="SSF141986">
    <property type="entry name" value="LD-carboxypeptidase A C-terminal domain-like"/>
    <property type="match status" value="1"/>
</dbReference>
<comment type="similarity">
    <text evidence="1">Belongs to the peptidase S66 family.</text>
</comment>
<organism evidence="8 9">
    <name type="scientific">Sutterella massiliensis</name>
    <dbReference type="NCBI Taxonomy" id="1816689"/>
    <lineage>
        <taxon>Bacteria</taxon>
        <taxon>Pseudomonadati</taxon>
        <taxon>Pseudomonadota</taxon>
        <taxon>Betaproteobacteria</taxon>
        <taxon>Burkholderiales</taxon>
        <taxon>Sutterellaceae</taxon>
        <taxon>Sutterella</taxon>
    </lineage>
</organism>
<evidence type="ECO:0000259" key="7">
    <source>
        <dbReference type="Pfam" id="PF17676"/>
    </source>
</evidence>
<dbReference type="InterPro" id="IPR040449">
    <property type="entry name" value="Peptidase_S66_N"/>
</dbReference>
<protein>
    <submittedName>
        <fullName evidence="8">LD-carboxypeptidase</fullName>
    </submittedName>
</protein>
<keyword evidence="9" id="KW-1185">Reference proteome</keyword>
<evidence type="ECO:0000256" key="5">
    <source>
        <dbReference type="ARBA" id="ARBA00022825"/>
    </source>
</evidence>
<sequence>MRRAGAFERWAGKRVAIFAPSYQFLTRTGDIHHARREAALENCRRCGLEPVLLEHLLEQTGRFAGSDQVRAADLMRALTMPEIDLAMPIRGGYGMTRLLPLLDWSVLAEAKTPIVGFSDFTALNLALFAQTGRASWHGPMLGSFANPDRFALERFGVVFGDEPGPLAWRHGRAPKLPDWARTGVHALEGTLWGGNLALVSSLVGSPWLPEVSDGILFLEDVDEAAYRVERMLLTLLDAGILERQRAILLGDFAGANNAWRFPGDATLARVFDYIRSRLPERVLMVSGLPFGHVPHQATLPVGVAAHLTLEAGSAKLTWSSASAVR</sequence>
<dbReference type="PANTHER" id="PTHR30237:SF2">
    <property type="entry name" value="MUREIN TETRAPEPTIDE CARBOXYPEPTIDASE"/>
    <property type="match status" value="1"/>
</dbReference>
<evidence type="ECO:0000256" key="1">
    <source>
        <dbReference type="ARBA" id="ARBA00010233"/>
    </source>
</evidence>
<name>A0ABS2DR66_9BURK</name>
<dbReference type="Proteomes" id="UP000715095">
    <property type="component" value="Unassembled WGS sequence"/>
</dbReference>
<dbReference type="SUPFAM" id="SSF52317">
    <property type="entry name" value="Class I glutamine amidotransferase-like"/>
    <property type="match status" value="1"/>
</dbReference>
<dbReference type="InterPro" id="IPR029062">
    <property type="entry name" value="Class_I_gatase-like"/>
</dbReference>
<dbReference type="InterPro" id="IPR040921">
    <property type="entry name" value="Peptidase_S66C"/>
</dbReference>
<feature type="domain" description="LD-carboxypeptidase N-terminal" evidence="6">
    <location>
        <begin position="15"/>
        <end position="138"/>
    </location>
</feature>
<dbReference type="PANTHER" id="PTHR30237">
    <property type="entry name" value="MURAMOYLTETRAPEPTIDE CARBOXYPEPTIDASE"/>
    <property type="match status" value="1"/>
</dbReference>
<evidence type="ECO:0000256" key="4">
    <source>
        <dbReference type="ARBA" id="ARBA00022801"/>
    </source>
</evidence>
<keyword evidence="4" id="KW-0378">Hydrolase</keyword>
<evidence type="ECO:0000313" key="8">
    <source>
        <dbReference type="EMBL" id="MBM6703829.1"/>
    </source>
</evidence>
<dbReference type="EMBL" id="JACJJC010000006">
    <property type="protein sequence ID" value="MBM6703829.1"/>
    <property type="molecule type" value="Genomic_DNA"/>
</dbReference>
<dbReference type="Pfam" id="PF17676">
    <property type="entry name" value="Peptidase_S66C"/>
    <property type="match status" value="1"/>
</dbReference>
<dbReference type="PIRSF" id="PIRSF028757">
    <property type="entry name" value="LD-carboxypeptidase"/>
    <property type="match status" value="1"/>
</dbReference>
<accession>A0ABS2DR66</accession>
<dbReference type="Gene3D" id="3.50.30.60">
    <property type="entry name" value="LD-carboxypeptidase A C-terminal domain-like"/>
    <property type="match status" value="1"/>
</dbReference>
<dbReference type="CDD" id="cd07025">
    <property type="entry name" value="Peptidase_S66"/>
    <property type="match status" value="1"/>
</dbReference>
<dbReference type="Pfam" id="PF02016">
    <property type="entry name" value="Peptidase_S66"/>
    <property type="match status" value="1"/>
</dbReference>
<evidence type="ECO:0000256" key="3">
    <source>
        <dbReference type="ARBA" id="ARBA00022670"/>
    </source>
</evidence>